<evidence type="ECO:0000256" key="1">
    <source>
        <dbReference type="SAM" id="MobiDB-lite"/>
    </source>
</evidence>
<feature type="compositionally biased region" description="Polar residues" evidence="1">
    <location>
        <begin position="41"/>
        <end position="50"/>
    </location>
</feature>
<gene>
    <name evidence="2" type="ORF">UFOPK4061_01363</name>
</gene>
<organism evidence="2">
    <name type="scientific">freshwater metagenome</name>
    <dbReference type="NCBI Taxonomy" id="449393"/>
    <lineage>
        <taxon>unclassified sequences</taxon>
        <taxon>metagenomes</taxon>
        <taxon>ecological metagenomes</taxon>
    </lineage>
</organism>
<dbReference type="EMBL" id="CAFBPD010000252">
    <property type="protein sequence ID" value="CAB5020450.1"/>
    <property type="molecule type" value="Genomic_DNA"/>
</dbReference>
<feature type="region of interest" description="Disordered" evidence="1">
    <location>
        <begin position="27"/>
        <end position="57"/>
    </location>
</feature>
<accession>A0A6J7QRT4</accession>
<protein>
    <submittedName>
        <fullName evidence="2">Unannotated protein</fullName>
    </submittedName>
</protein>
<proteinExistence type="predicted"/>
<evidence type="ECO:0000313" key="2">
    <source>
        <dbReference type="EMBL" id="CAB5020450.1"/>
    </source>
</evidence>
<name>A0A6J7QRT4_9ZZZZ</name>
<feature type="region of interest" description="Disordered" evidence="1">
    <location>
        <begin position="1"/>
        <end position="20"/>
    </location>
</feature>
<reference evidence="2" key="1">
    <citation type="submission" date="2020-05" db="EMBL/GenBank/DDBJ databases">
        <authorList>
            <person name="Chiriac C."/>
            <person name="Salcher M."/>
            <person name="Ghai R."/>
            <person name="Kavagutti S V."/>
        </authorList>
    </citation>
    <scope>NUCLEOTIDE SEQUENCE</scope>
</reference>
<sequence length="88" mass="9194">MRAETAATISRTSPDIARRTPSASIAYCSTSPDAMQGAGQVPSSARTQPAVSERGRRAMAPVHVRSGKAAVRASAANWADDMLLKGPR</sequence>
<dbReference type="AlphaFoldDB" id="A0A6J7QRT4"/>